<dbReference type="GO" id="GO:0030170">
    <property type="term" value="F:pyridoxal phosphate binding"/>
    <property type="evidence" value="ECO:0007669"/>
    <property type="project" value="InterPro"/>
</dbReference>
<dbReference type="PROSITE" id="PS00165">
    <property type="entry name" value="DEHYDRATASE_SER_THR"/>
    <property type="match status" value="1"/>
</dbReference>
<comment type="pathway">
    <text evidence="2">Amino-acid biosynthesis; L-threonine biosynthesis; L-threonine from L-aspartate: step 5/5.</text>
</comment>
<dbReference type="UniPathway" id="UPA00050">
    <property type="reaction ID" value="UER00065"/>
</dbReference>
<evidence type="ECO:0000256" key="8">
    <source>
        <dbReference type="ARBA" id="ARBA00023239"/>
    </source>
</evidence>
<evidence type="ECO:0000259" key="11">
    <source>
        <dbReference type="Pfam" id="PF14821"/>
    </source>
</evidence>
<dbReference type="Pfam" id="PF14821">
    <property type="entry name" value="Thr_synth_N"/>
    <property type="match status" value="1"/>
</dbReference>
<keyword evidence="7 9" id="KW-0663">Pyridoxal phosphate</keyword>
<evidence type="ECO:0000256" key="5">
    <source>
        <dbReference type="ARBA" id="ARBA00022605"/>
    </source>
</evidence>
<dbReference type="Gene3D" id="3.40.50.1100">
    <property type="match status" value="2"/>
</dbReference>
<evidence type="ECO:0000256" key="2">
    <source>
        <dbReference type="ARBA" id="ARBA00004979"/>
    </source>
</evidence>
<dbReference type="Pfam" id="PF00291">
    <property type="entry name" value="PALP"/>
    <property type="match status" value="1"/>
</dbReference>
<dbReference type="InterPro" id="IPR004450">
    <property type="entry name" value="Thr_synthase-like"/>
</dbReference>
<keyword evidence="8" id="KW-0456">Lyase</keyword>
<keyword evidence="5" id="KW-0028">Amino-acid biosynthesis</keyword>
<gene>
    <name evidence="12" type="ORF">THASP1DRAFT_32418</name>
</gene>
<dbReference type="OrthoDB" id="5203861at2759"/>
<dbReference type="PANTHER" id="PTHR42690">
    <property type="entry name" value="THREONINE SYNTHASE FAMILY MEMBER"/>
    <property type="match status" value="1"/>
</dbReference>
<reference evidence="13" key="1">
    <citation type="journal article" date="2018" name="Nat. Microbiol.">
        <title>Leveraging single-cell genomics to expand the fungal tree of life.</title>
        <authorList>
            <person name="Ahrendt S.R."/>
            <person name="Quandt C.A."/>
            <person name="Ciobanu D."/>
            <person name="Clum A."/>
            <person name="Salamov A."/>
            <person name="Andreopoulos B."/>
            <person name="Cheng J.F."/>
            <person name="Woyke T."/>
            <person name="Pelin A."/>
            <person name="Henrissat B."/>
            <person name="Reynolds N.K."/>
            <person name="Benny G.L."/>
            <person name="Smith M.E."/>
            <person name="James T.Y."/>
            <person name="Grigoriev I.V."/>
        </authorList>
    </citation>
    <scope>NUCLEOTIDE SEQUENCE [LARGE SCALE GENOMIC DNA]</scope>
    <source>
        <strain evidence="13">RSA 1356</strain>
    </source>
</reference>
<dbReference type="GO" id="GO:0009088">
    <property type="term" value="P:threonine biosynthetic process"/>
    <property type="evidence" value="ECO:0007669"/>
    <property type="project" value="UniProtKB-UniPathway"/>
</dbReference>
<evidence type="ECO:0000256" key="9">
    <source>
        <dbReference type="PIRSR" id="PIRSR604450-51"/>
    </source>
</evidence>
<dbReference type="Pfam" id="PF24857">
    <property type="entry name" value="THR4_C"/>
    <property type="match status" value="1"/>
</dbReference>
<dbReference type="EC" id="4.2.3.1" evidence="4"/>
<dbReference type="CDD" id="cd01560">
    <property type="entry name" value="Thr-synth_2"/>
    <property type="match status" value="1"/>
</dbReference>
<dbReference type="InterPro" id="IPR051166">
    <property type="entry name" value="Threonine_Synthase"/>
</dbReference>
<accession>A0A4P9XJ55</accession>
<protein>
    <recommendedName>
        <fullName evidence="4">threonine synthase</fullName>
        <ecNumber evidence="4">4.2.3.1</ecNumber>
    </recommendedName>
</protein>
<dbReference type="PANTHER" id="PTHR42690:SF1">
    <property type="entry name" value="THREONINE SYNTHASE-LIKE 2"/>
    <property type="match status" value="1"/>
</dbReference>
<feature type="domain" description="Threonine synthase N-terminal" evidence="11">
    <location>
        <begin position="3"/>
        <end position="81"/>
    </location>
</feature>
<dbReference type="NCBIfam" id="TIGR00260">
    <property type="entry name" value="thrC"/>
    <property type="match status" value="1"/>
</dbReference>
<dbReference type="STRING" id="78915.A0A4P9XJ55"/>
<evidence type="ECO:0000256" key="3">
    <source>
        <dbReference type="ARBA" id="ARBA00005517"/>
    </source>
</evidence>
<proteinExistence type="inferred from homology"/>
<name>A0A4P9XJ55_9FUNG</name>
<evidence type="ECO:0000259" key="10">
    <source>
        <dbReference type="Pfam" id="PF00291"/>
    </source>
</evidence>
<dbReference type="InterPro" id="IPR036052">
    <property type="entry name" value="TrpB-like_PALP_sf"/>
</dbReference>
<feature type="domain" description="Tryptophan synthase beta chain-like PALP" evidence="10">
    <location>
        <begin position="104"/>
        <end position="342"/>
    </location>
</feature>
<keyword evidence="13" id="KW-1185">Reference proteome</keyword>
<dbReference type="FunFam" id="3.40.50.1100:FF:000024">
    <property type="entry name" value="Probable threonine synthase"/>
    <property type="match status" value="1"/>
</dbReference>
<organism evidence="12 13">
    <name type="scientific">Thamnocephalis sphaerospora</name>
    <dbReference type="NCBI Taxonomy" id="78915"/>
    <lineage>
        <taxon>Eukaryota</taxon>
        <taxon>Fungi</taxon>
        <taxon>Fungi incertae sedis</taxon>
        <taxon>Zoopagomycota</taxon>
        <taxon>Zoopagomycotina</taxon>
        <taxon>Zoopagomycetes</taxon>
        <taxon>Zoopagales</taxon>
        <taxon>Sigmoideomycetaceae</taxon>
        <taxon>Thamnocephalis</taxon>
    </lineage>
</organism>
<dbReference type="InterPro" id="IPR001926">
    <property type="entry name" value="TrpB-like_PALP"/>
</dbReference>
<dbReference type="InterPro" id="IPR029144">
    <property type="entry name" value="Thr_synth_N"/>
</dbReference>
<evidence type="ECO:0000313" key="13">
    <source>
        <dbReference type="Proteomes" id="UP000271241"/>
    </source>
</evidence>
<evidence type="ECO:0000256" key="7">
    <source>
        <dbReference type="ARBA" id="ARBA00022898"/>
    </source>
</evidence>
<dbReference type="SUPFAM" id="SSF53686">
    <property type="entry name" value="Tryptophan synthase beta subunit-like PLP-dependent enzymes"/>
    <property type="match status" value="1"/>
</dbReference>
<dbReference type="FunFam" id="3.90.1380.10:FF:000003">
    <property type="entry name" value="THR4p Threonine synthase"/>
    <property type="match status" value="1"/>
</dbReference>
<evidence type="ECO:0000256" key="4">
    <source>
        <dbReference type="ARBA" id="ARBA00013028"/>
    </source>
</evidence>
<dbReference type="Proteomes" id="UP000271241">
    <property type="component" value="Unassembled WGS sequence"/>
</dbReference>
<sequence length="519" mass="57188">MLYRSTRGEAEGRTFEEAVLGGLAPDGGLYIPHAVPQLDAATLAAWRSLPFAALATEIFSLYVPATEISKEELAGLAERSFSTFRHADVTPVHTLSEADKLRVLELFHGPTFAFKDVALQFLGNLFEFFLVRRNSKKAPGEPRERVTVVGATSGDTGSAAIYGLRGKKDVSVFILHPRGRVSPVQEQQMTTVLDKNVHNVAVEGTFDDCQDIVKALFADEAFRKRYSLGAVNSINWARILAQTVYYFYAYFRSTDANDTPLTFSVPTGNFGDILAGYFARRMGLPLRLICATNQNDILDRFFRTGEYKKAADGVAQTWAPAMDICVSSNFERLAWYLAREAAVEVPADMADPEAFRDREASAVVAAWWISLRDYGGFRVDERVLAQAQACFLSAMVSDDETIATIREWYQRTSEAGAPYVLDPHTAVGVKAVAKLRAERQDCNELAICLSTAHPAKFDEAVRSALDGHTVSTFDFDAIRPAEIRALAGKERRCEAVPQADVQLVKEVVQRGLAAEGVTV</sequence>
<dbReference type="InterPro" id="IPR000634">
    <property type="entry name" value="Ser/Thr_deHydtase_PyrdxlP-BS"/>
</dbReference>
<dbReference type="InterPro" id="IPR037158">
    <property type="entry name" value="Thr_synth_N_sf"/>
</dbReference>
<evidence type="ECO:0000313" key="12">
    <source>
        <dbReference type="EMBL" id="RKP05746.1"/>
    </source>
</evidence>
<comment type="cofactor">
    <cofactor evidence="1 9">
        <name>pyridoxal 5'-phosphate</name>
        <dbReference type="ChEBI" id="CHEBI:597326"/>
    </cofactor>
</comment>
<evidence type="ECO:0000256" key="6">
    <source>
        <dbReference type="ARBA" id="ARBA00022697"/>
    </source>
</evidence>
<dbReference type="GO" id="GO:0004795">
    <property type="term" value="F:threonine synthase activity"/>
    <property type="evidence" value="ECO:0007669"/>
    <property type="project" value="UniProtKB-EC"/>
</dbReference>
<evidence type="ECO:0000256" key="1">
    <source>
        <dbReference type="ARBA" id="ARBA00001933"/>
    </source>
</evidence>
<dbReference type="EMBL" id="KZ993041">
    <property type="protein sequence ID" value="RKP05746.1"/>
    <property type="molecule type" value="Genomic_DNA"/>
</dbReference>
<dbReference type="Gene3D" id="3.90.1380.10">
    <property type="entry name" value="Threonine synthase, N-terminal domain"/>
    <property type="match status" value="1"/>
</dbReference>
<feature type="modified residue" description="N6-(pyridoxal phosphate)lysine" evidence="9">
    <location>
        <position position="115"/>
    </location>
</feature>
<keyword evidence="6" id="KW-0791">Threonine biosynthesis</keyword>
<comment type="similarity">
    <text evidence="3">Belongs to the threonine synthase family.</text>
</comment>
<dbReference type="AlphaFoldDB" id="A0A4P9XJ55"/>